<keyword evidence="3" id="KW-1185">Reference proteome</keyword>
<name>A0AAV9JNK8_9PEZI</name>
<feature type="transmembrane region" description="Helical" evidence="1">
    <location>
        <begin position="132"/>
        <end position="148"/>
    </location>
</feature>
<dbReference type="PANTHER" id="PTHR37577:SF1">
    <property type="entry name" value="INTEGRAL MEMBRANE PROTEIN"/>
    <property type="match status" value="1"/>
</dbReference>
<reference evidence="2 3" key="1">
    <citation type="submission" date="2021-11" db="EMBL/GenBank/DDBJ databases">
        <title>Black yeast isolated from Biological Soil Crust.</title>
        <authorList>
            <person name="Kurbessoian T."/>
        </authorList>
    </citation>
    <scope>NUCLEOTIDE SEQUENCE [LARGE SCALE GENOMIC DNA]</scope>
    <source>
        <strain evidence="2 3">CCFEE 5522</strain>
    </source>
</reference>
<feature type="transmembrane region" description="Helical" evidence="1">
    <location>
        <begin position="307"/>
        <end position="328"/>
    </location>
</feature>
<comment type="caution">
    <text evidence="2">The sequence shown here is derived from an EMBL/GenBank/DDBJ whole genome shotgun (WGS) entry which is preliminary data.</text>
</comment>
<dbReference type="EMBL" id="JAVFHQ010000013">
    <property type="protein sequence ID" value="KAK4546952.1"/>
    <property type="molecule type" value="Genomic_DNA"/>
</dbReference>
<sequence length="331" mass="37126">MAMISCSDVPCSSLAAFGGDADQRCSFNEDSDIAGIGVLLSFIIYGAVTFLISAYIFFFVTDGFASELTNTLDQKVVETTKSLTQMLRKGPEALPVEYAQSRALHWTTSFKHTLADSDTLSQIVVMLSDQQLVLGFSMLIVGYVKFVTMTEYHFAIVSALSNISFVVHVSTIPVVVRAMFDKDKADAKWYNFKRLWRAIAKIVFDILLFISFVPTGNSWWLANYGLPTYCIWRNTKGNYNGVSTRTMIADMVLLCWGVAYELHAFFPIFAEDASASRLLECAVSVLLVPRHLHSWTQSKAEKPTSPLLRYVVHLLQWILWAVIVLGHVDQQ</sequence>
<feature type="transmembrane region" description="Helical" evidence="1">
    <location>
        <begin position="195"/>
        <end position="213"/>
    </location>
</feature>
<keyword evidence="1" id="KW-0812">Transmembrane</keyword>
<dbReference type="InterPro" id="IPR053018">
    <property type="entry name" value="Elsinochrome_Biosynth-Asso"/>
</dbReference>
<feature type="transmembrane region" description="Helical" evidence="1">
    <location>
        <begin position="154"/>
        <end position="175"/>
    </location>
</feature>
<dbReference type="AlphaFoldDB" id="A0AAV9JNK8"/>
<gene>
    <name evidence="2" type="ORF">LTR36_001684</name>
</gene>
<evidence type="ECO:0000313" key="2">
    <source>
        <dbReference type="EMBL" id="KAK4546952.1"/>
    </source>
</evidence>
<dbReference type="Proteomes" id="UP001324427">
    <property type="component" value="Unassembled WGS sequence"/>
</dbReference>
<protein>
    <submittedName>
        <fullName evidence="2">Uncharacterized protein</fullName>
    </submittedName>
</protein>
<proteinExistence type="predicted"/>
<evidence type="ECO:0000313" key="3">
    <source>
        <dbReference type="Proteomes" id="UP001324427"/>
    </source>
</evidence>
<dbReference type="PANTHER" id="PTHR37577">
    <property type="entry name" value="INTEGRAL MEMBRANE PROTEIN"/>
    <property type="match status" value="1"/>
</dbReference>
<feature type="transmembrane region" description="Helical" evidence="1">
    <location>
        <begin position="33"/>
        <end position="60"/>
    </location>
</feature>
<keyword evidence="1" id="KW-1133">Transmembrane helix</keyword>
<keyword evidence="1" id="KW-0472">Membrane</keyword>
<organism evidence="2 3">
    <name type="scientific">Oleoguttula mirabilis</name>
    <dbReference type="NCBI Taxonomy" id="1507867"/>
    <lineage>
        <taxon>Eukaryota</taxon>
        <taxon>Fungi</taxon>
        <taxon>Dikarya</taxon>
        <taxon>Ascomycota</taxon>
        <taxon>Pezizomycotina</taxon>
        <taxon>Dothideomycetes</taxon>
        <taxon>Dothideomycetidae</taxon>
        <taxon>Mycosphaerellales</taxon>
        <taxon>Teratosphaeriaceae</taxon>
        <taxon>Oleoguttula</taxon>
    </lineage>
</organism>
<accession>A0AAV9JNK8</accession>
<evidence type="ECO:0000256" key="1">
    <source>
        <dbReference type="SAM" id="Phobius"/>
    </source>
</evidence>
<feature type="transmembrane region" description="Helical" evidence="1">
    <location>
        <begin position="247"/>
        <end position="269"/>
    </location>
</feature>